<dbReference type="InterPro" id="IPR050447">
    <property type="entry name" value="Erg6_SMT_methyltransf"/>
</dbReference>
<name>A0AAE0TQ15_9PEZI</name>
<evidence type="ECO:0000313" key="3">
    <source>
        <dbReference type="Proteomes" id="UP001274830"/>
    </source>
</evidence>
<feature type="domain" description="Methyltransferase" evidence="1">
    <location>
        <begin position="2"/>
        <end position="115"/>
    </location>
</feature>
<dbReference type="InterPro" id="IPR029063">
    <property type="entry name" value="SAM-dependent_MTases_sf"/>
</dbReference>
<dbReference type="PANTHER" id="PTHR44068">
    <property type="entry name" value="ZGC:194242"/>
    <property type="match status" value="1"/>
</dbReference>
<comment type="caution">
    <text evidence="2">The sequence shown here is derived from an EMBL/GenBank/DDBJ whole genome shotgun (WGS) entry which is preliminary data.</text>
</comment>
<dbReference type="AlphaFoldDB" id="A0AAE0TQ15"/>
<dbReference type="SUPFAM" id="SSF53335">
    <property type="entry name" value="S-adenosyl-L-methionine-dependent methyltransferases"/>
    <property type="match status" value="1"/>
</dbReference>
<evidence type="ECO:0000313" key="2">
    <source>
        <dbReference type="EMBL" id="KAK3671632.1"/>
    </source>
</evidence>
<dbReference type="Gene3D" id="3.40.50.150">
    <property type="entry name" value="Vaccinia Virus protein VP39"/>
    <property type="match status" value="1"/>
</dbReference>
<reference evidence="2" key="1">
    <citation type="submission" date="2023-07" db="EMBL/GenBank/DDBJ databases">
        <title>Black Yeasts Isolated from many extreme environments.</title>
        <authorList>
            <person name="Coleine C."/>
            <person name="Stajich J.E."/>
            <person name="Selbmann L."/>
        </authorList>
    </citation>
    <scope>NUCLEOTIDE SEQUENCE</scope>
    <source>
        <strain evidence="2">CCFEE 5485</strain>
    </source>
</reference>
<protein>
    <recommendedName>
        <fullName evidence="1">Methyltransferase domain-containing protein</fullName>
    </recommendedName>
</protein>
<gene>
    <name evidence="2" type="ORF">LTR78_008555</name>
</gene>
<dbReference type="EMBL" id="JAUTXT010000041">
    <property type="protein sequence ID" value="KAK3671632.1"/>
    <property type="molecule type" value="Genomic_DNA"/>
</dbReference>
<evidence type="ECO:0000259" key="1">
    <source>
        <dbReference type="Pfam" id="PF13847"/>
    </source>
</evidence>
<accession>A0AAE0TQ15</accession>
<sequence length="185" mass="20753">MPEGHVTGFDLSEVFLDKARQTAVEQNCTNADFVQGDVYNLPFEDDTFNVVHTHQAVCHFHEQVKAIKELLRVIKPGGVLCMREADSDTVRFWPPQPLLDECFEMIRAVQRANGGSPDAGIKLKHCTVEAGVPRDKIEFTAGDFVYHTREQTEAFGMTWPGRVTQGALADKAVEMGFATRERLEE</sequence>
<dbReference type="CDD" id="cd02440">
    <property type="entry name" value="AdoMet_MTases"/>
    <property type="match status" value="1"/>
</dbReference>
<dbReference type="Pfam" id="PF13847">
    <property type="entry name" value="Methyltransf_31"/>
    <property type="match status" value="1"/>
</dbReference>
<dbReference type="PANTHER" id="PTHR44068:SF11">
    <property type="entry name" value="GERANYL DIPHOSPHATE 2-C-METHYLTRANSFERASE"/>
    <property type="match status" value="1"/>
</dbReference>
<organism evidence="2 3">
    <name type="scientific">Recurvomyces mirabilis</name>
    <dbReference type="NCBI Taxonomy" id="574656"/>
    <lineage>
        <taxon>Eukaryota</taxon>
        <taxon>Fungi</taxon>
        <taxon>Dikarya</taxon>
        <taxon>Ascomycota</taxon>
        <taxon>Pezizomycotina</taxon>
        <taxon>Dothideomycetes</taxon>
        <taxon>Dothideomycetidae</taxon>
        <taxon>Mycosphaerellales</taxon>
        <taxon>Teratosphaeriaceae</taxon>
        <taxon>Recurvomyces</taxon>
    </lineage>
</organism>
<proteinExistence type="predicted"/>
<dbReference type="Proteomes" id="UP001274830">
    <property type="component" value="Unassembled WGS sequence"/>
</dbReference>
<keyword evidence="3" id="KW-1185">Reference proteome</keyword>
<dbReference type="InterPro" id="IPR025714">
    <property type="entry name" value="Methyltranfer_dom"/>
</dbReference>